<evidence type="ECO:0000256" key="1">
    <source>
        <dbReference type="SAM" id="MobiDB-lite"/>
    </source>
</evidence>
<sequence length="85" mass="9218">SFTENTLSKNDGNSTKCQPLSSTSRCRVLSVPESAHEGNILTEDPETSKFPTEHLGGYNLPTKPPGAGKFLREHPVSSNIPTEHL</sequence>
<accession>A0A0B6YJX1</accession>
<gene>
    <name evidence="2" type="primary">ORF27656</name>
</gene>
<dbReference type="EMBL" id="HACG01009574">
    <property type="protein sequence ID" value="CEK56439.1"/>
    <property type="molecule type" value="Transcribed_RNA"/>
</dbReference>
<protein>
    <submittedName>
        <fullName evidence="2">Uncharacterized protein</fullName>
    </submittedName>
</protein>
<feature type="region of interest" description="Disordered" evidence="1">
    <location>
        <begin position="1"/>
        <end position="85"/>
    </location>
</feature>
<feature type="compositionally biased region" description="Polar residues" evidence="1">
    <location>
        <begin position="76"/>
        <end position="85"/>
    </location>
</feature>
<dbReference type="AlphaFoldDB" id="A0A0B6YJX1"/>
<reference evidence="2" key="1">
    <citation type="submission" date="2014-12" db="EMBL/GenBank/DDBJ databases">
        <title>Insight into the proteome of Arion vulgaris.</title>
        <authorList>
            <person name="Aradska J."/>
            <person name="Bulat T."/>
            <person name="Smidak R."/>
            <person name="Sarate P."/>
            <person name="Gangsoo J."/>
            <person name="Sialana F."/>
            <person name="Bilban M."/>
            <person name="Lubec G."/>
        </authorList>
    </citation>
    <scope>NUCLEOTIDE SEQUENCE</scope>
    <source>
        <tissue evidence="2">Skin</tissue>
    </source>
</reference>
<evidence type="ECO:0000313" key="2">
    <source>
        <dbReference type="EMBL" id="CEK56439.1"/>
    </source>
</evidence>
<name>A0A0B6YJX1_9EUPU</name>
<organism evidence="2">
    <name type="scientific">Arion vulgaris</name>
    <dbReference type="NCBI Taxonomy" id="1028688"/>
    <lineage>
        <taxon>Eukaryota</taxon>
        <taxon>Metazoa</taxon>
        <taxon>Spiralia</taxon>
        <taxon>Lophotrochozoa</taxon>
        <taxon>Mollusca</taxon>
        <taxon>Gastropoda</taxon>
        <taxon>Heterobranchia</taxon>
        <taxon>Euthyneura</taxon>
        <taxon>Panpulmonata</taxon>
        <taxon>Eupulmonata</taxon>
        <taxon>Stylommatophora</taxon>
        <taxon>Helicina</taxon>
        <taxon>Arionoidea</taxon>
        <taxon>Arionidae</taxon>
        <taxon>Arion</taxon>
    </lineage>
</organism>
<proteinExistence type="predicted"/>
<feature type="non-terminal residue" evidence="2">
    <location>
        <position position="1"/>
    </location>
</feature>
<feature type="compositionally biased region" description="Polar residues" evidence="1">
    <location>
        <begin position="1"/>
        <end position="25"/>
    </location>
</feature>
<feature type="non-terminal residue" evidence="2">
    <location>
        <position position="85"/>
    </location>
</feature>